<keyword evidence="4" id="KW-1185">Reference proteome</keyword>
<dbReference type="Proteomes" id="UP001396334">
    <property type="component" value="Unassembled WGS sequence"/>
</dbReference>
<evidence type="ECO:0000256" key="1">
    <source>
        <dbReference type="SAM" id="MobiDB-lite"/>
    </source>
</evidence>
<comment type="caution">
    <text evidence="3">The sequence shown here is derived from an EMBL/GenBank/DDBJ whole genome shotgun (WGS) entry which is preliminary data.</text>
</comment>
<dbReference type="PANTHER" id="PTHR34969">
    <property type="entry name" value="OS01G0621700 PROTEIN"/>
    <property type="match status" value="1"/>
</dbReference>
<feature type="region of interest" description="Disordered" evidence="1">
    <location>
        <begin position="1"/>
        <end position="46"/>
    </location>
</feature>
<sequence>MNRYKAQRRVQVDESQRPKYDDDVNDEEQHEENGMRLRPSGSNVSEDQEPFMGIKVRRKASLRREFRGDYLNVPSRSFVMKILQKQGDKQVLFADKVLKFTSSGKMKRRILMITDFAIYIVDPDGGALKRRIALAAVDKICLSELRDNFFAIIIPTEYDLLLASTRKTEIVTVLVDATKSASEYELEVVFSNRFEYNASADDVKEVQFEGVEGGVRTKIVKKADDGTAEDGTISASCLIWAEAEDSESQRMVGSKFEVPGLVLEDGWLSMFVRRIPSIVFTKPDIFGLIWHSH</sequence>
<feature type="domain" description="TH1" evidence="2">
    <location>
        <begin position="55"/>
        <end position="234"/>
    </location>
</feature>
<protein>
    <recommendedName>
        <fullName evidence="2">TH1 domain-containing protein</fullName>
    </recommendedName>
</protein>
<feature type="compositionally biased region" description="Basic and acidic residues" evidence="1">
    <location>
        <begin position="10"/>
        <end position="22"/>
    </location>
</feature>
<reference evidence="3 4" key="1">
    <citation type="journal article" date="2024" name="G3 (Bethesda)">
        <title>Genome assembly of Hibiscus sabdariffa L. provides insights into metabolisms of medicinal natural products.</title>
        <authorList>
            <person name="Kim T."/>
        </authorList>
    </citation>
    <scope>NUCLEOTIDE SEQUENCE [LARGE SCALE GENOMIC DNA]</scope>
    <source>
        <strain evidence="3">TK-2024</strain>
        <tissue evidence="3">Old leaves</tissue>
    </source>
</reference>
<evidence type="ECO:0000259" key="2">
    <source>
        <dbReference type="PROSITE" id="PS51757"/>
    </source>
</evidence>
<evidence type="ECO:0000313" key="4">
    <source>
        <dbReference type="Proteomes" id="UP001396334"/>
    </source>
</evidence>
<accession>A0ABR2SSQ5</accession>
<dbReference type="PANTHER" id="PTHR34969:SF1">
    <property type="entry name" value="TH1 DOMAIN-CONTAINING PROTEIN"/>
    <property type="match status" value="1"/>
</dbReference>
<evidence type="ECO:0000313" key="3">
    <source>
        <dbReference type="EMBL" id="KAK9028290.1"/>
    </source>
</evidence>
<dbReference type="PROSITE" id="PS51757">
    <property type="entry name" value="TH1"/>
    <property type="match status" value="1"/>
</dbReference>
<organism evidence="3 4">
    <name type="scientific">Hibiscus sabdariffa</name>
    <name type="common">roselle</name>
    <dbReference type="NCBI Taxonomy" id="183260"/>
    <lineage>
        <taxon>Eukaryota</taxon>
        <taxon>Viridiplantae</taxon>
        <taxon>Streptophyta</taxon>
        <taxon>Embryophyta</taxon>
        <taxon>Tracheophyta</taxon>
        <taxon>Spermatophyta</taxon>
        <taxon>Magnoliopsida</taxon>
        <taxon>eudicotyledons</taxon>
        <taxon>Gunneridae</taxon>
        <taxon>Pentapetalae</taxon>
        <taxon>rosids</taxon>
        <taxon>malvids</taxon>
        <taxon>Malvales</taxon>
        <taxon>Malvaceae</taxon>
        <taxon>Malvoideae</taxon>
        <taxon>Hibiscus</taxon>
    </lineage>
</organism>
<gene>
    <name evidence="3" type="ORF">V6N11_068097</name>
</gene>
<dbReference type="InterPro" id="IPR010926">
    <property type="entry name" value="Myosin_TH1"/>
</dbReference>
<name>A0ABR2SSQ5_9ROSI</name>
<dbReference type="EMBL" id="JBBPBN010000012">
    <property type="protein sequence ID" value="KAK9028290.1"/>
    <property type="molecule type" value="Genomic_DNA"/>
</dbReference>
<proteinExistence type="predicted"/>
<dbReference type="Pfam" id="PF06017">
    <property type="entry name" value="Myosin_TH1"/>
    <property type="match status" value="1"/>
</dbReference>